<protein>
    <recommendedName>
        <fullName evidence="7">S-adenosyl-l-methionine hydroxide adenosyltransferase</fullName>
    </recommendedName>
</protein>
<dbReference type="Pfam" id="PF01887">
    <property type="entry name" value="SAM_HAT_N"/>
    <property type="match status" value="1"/>
</dbReference>
<dbReference type="PATRIC" id="fig|1492898.3.peg.5281"/>
<keyword evidence="1" id="KW-0949">S-adenosyl-L-methionine</keyword>
<feature type="domain" description="S-adenosyl-l-methionine hydroxide adenosyltransferase C-terminal" evidence="4">
    <location>
        <begin position="168"/>
        <end position="248"/>
    </location>
</feature>
<dbReference type="RefSeq" id="WP_066408843.1">
    <property type="nucleotide sequence ID" value="NZ_CP011390.1"/>
</dbReference>
<comment type="similarity">
    <text evidence="2">Belongs to the SAM hydrolase / SAM-dependent halogenase family.</text>
</comment>
<dbReference type="Proteomes" id="UP000077177">
    <property type="component" value="Chromosome"/>
</dbReference>
<dbReference type="InterPro" id="IPR002747">
    <property type="entry name" value="SAM_OH_AdoTrfase"/>
</dbReference>
<proteinExistence type="inferred from homology"/>
<dbReference type="SUPFAM" id="SSF102522">
    <property type="entry name" value="Bacterial fluorinating enzyme, N-terminal domain"/>
    <property type="match status" value="1"/>
</dbReference>
<dbReference type="InterPro" id="IPR023227">
    <property type="entry name" value="SAM_OH_AdoTrfase_C_sf"/>
</dbReference>
<evidence type="ECO:0000313" key="5">
    <source>
        <dbReference type="EMBL" id="ANE53129.1"/>
    </source>
</evidence>
<evidence type="ECO:0008006" key="7">
    <source>
        <dbReference type="Google" id="ProtNLM"/>
    </source>
</evidence>
<dbReference type="PIRSF" id="PIRSF006779">
    <property type="entry name" value="UCP006779"/>
    <property type="match status" value="1"/>
</dbReference>
<dbReference type="Gene3D" id="2.40.30.90">
    <property type="entry name" value="Bacterial fluorinating enzyme like"/>
    <property type="match status" value="1"/>
</dbReference>
<dbReference type="InterPro" id="IPR046469">
    <property type="entry name" value="SAM_HAT_N"/>
</dbReference>
<dbReference type="SUPFAM" id="SSF101852">
    <property type="entry name" value="Bacterial fluorinating enzyme, C-terminal domain"/>
    <property type="match status" value="1"/>
</dbReference>
<dbReference type="InterPro" id="IPR023228">
    <property type="entry name" value="SAM_OH_AdoTrfase_N_sf"/>
</dbReference>
<keyword evidence="6" id="KW-1185">Reference proteome</keyword>
<sequence>MPLVTLTSDIGQQDYLVGAAKGRLLRINPEFQIIDISHSLSPFNYPQGAYVCRSAIRNFPEFTFHIVLINLFESKPDQLLFAFHKDQYVLCADNGLLGMILEDKPDMVIGIPFEKTAIKNTLYCIDVAAKAITQLVNGEPIQRIGNPDPSYIEKNPLRPMLGESWIEGQIIFIDNFENVVVNITQEQFEQQRRGRRFKIVFKRDEVIDRISGSYADVPQGEKLVMFNSAGYMEIAINKGNAAGLFGLRGYNETHTATSTMVQNRLFYQTVKVFFE</sequence>
<evidence type="ECO:0000259" key="4">
    <source>
        <dbReference type="Pfam" id="PF20257"/>
    </source>
</evidence>
<reference evidence="5 6" key="2">
    <citation type="journal article" date="2016" name="Int. J. Syst. Evol. Microbiol.">
        <title>Flavisolibacter tropicus sp. nov., isolated from tropical soil.</title>
        <authorList>
            <person name="Lee J.J."/>
            <person name="Kang M.S."/>
            <person name="Kim G.S."/>
            <person name="Lee C.S."/>
            <person name="Lim S."/>
            <person name="Lee J."/>
            <person name="Roh S.H."/>
            <person name="Kang H."/>
            <person name="Ha J.M."/>
            <person name="Bae S."/>
            <person name="Jung H.Y."/>
            <person name="Kim M.K."/>
        </authorList>
    </citation>
    <scope>NUCLEOTIDE SEQUENCE [LARGE SCALE GENOMIC DNA]</scope>
    <source>
        <strain evidence="5 6">LCS9</strain>
    </source>
</reference>
<dbReference type="PANTHER" id="PTHR35092:SF1">
    <property type="entry name" value="CHLORINASE MJ1651"/>
    <property type="match status" value="1"/>
</dbReference>
<dbReference type="Gene3D" id="3.40.50.10790">
    <property type="entry name" value="S-adenosyl-l-methionine hydroxide adenosyltransferase, N-terminal"/>
    <property type="match status" value="1"/>
</dbReference>
<dbReference type="OrthoDB" id="9792195at2"/>
<evidence type="ECO:0000259" key="3">
    <source>
        <dbReference type="Pfam" id="PF01887"/>
    </source>
</evidence>
<feature type="domain" description="S-adenosyl-l-methionine hydroxide adenosyltransferase N-terminal" evidence="3">
    <location>
        <begin position="4"/>
        <end position="145"/>
    </location>
</feature>
<dbReference type="KEGG" id="fla:SY85_24310"/>
<dbReference type="STRING" id="1492898.SY85_24310"/>
<dbReference type="InterPro" id="IPR046470">
    <property type="entry name" value="SAM_HAT_C"/>
</dbReference>
<reference evidence="6" key="1">
    <citation type="submission" date="2015-01" db="EMBL/GenBank/DDBJ databases">
        <title>Flavisolibacter sp./LCS9/ whole genome sequencing.</title>
        <authorList>
            <person name="Kim M.K."/>
            <person name="Srinivasan S."/>
            <person name="Lee J.-J."/>
        </authorList>
    </citation>
    <scope>NUCLEOTIDE SEQUENCE [LARGE SCALE GENOMIC DNA]</scope>
    <source>
        <strain evidence="6">LCS9</strain>
    </source>
</reference>
<gene>
    <name evidence="5" type="ORF">SY85_24310</name>
</gene>
<dbReference type="PANTHER" id="PTHR35092">
    <property type="entry name" value="CHLORINASE MJ1651"/>
    <property type="match status" value="1"/>
</dbReference>
<dbReference type="EMBL" id="CP011390">
    <property type="protein sequence ID" value="ANE53129.1"/>
    <property type="molecule type" value="Genomic_DNA"/>
</dbReference>
<evidence type="ECO:0000256" key="2">
    <source>
        <dbReference type="ARBA" id="ARBA00024035"/>
    </source>
</evidence>
<name>A0A172U196_9BACT</name>
<evidence type="ECO:0000313" key="6">
    <source>
        <dbReference type="Proteomes" id="UP000077177"/>
    </source>
</evidence>
<organism evidence="5 6">
    <name type="scientific">Flavisolibacter tropicus</name>
    <dbReference type="NCBI Taxonomy" id="1492898"/>
    <lineage>
        <taxon>Bacteria</taxon>
        <taxon>Pseudomonadati</taxon>
        <taxon>Bacteroidota</taxon>
        <taxon>Chitinophagia</taxon>
        <taxon>Chitinophagales</taxon>
        <taxon>Chitinophagaceae</taxon>
        <taxon>Flavisolibacter</taxon>
    </lineage>
</organism>
<accession>A0A172U196</accession>
<dbReference type="Pfam" id="PF20257">
    <property type="entry name" value="SAM_HAT_C"/>
    <property type="match status" value="1"/>
</dbReference>
<evidence type="ECO:0000256" key="1">
    <source>
        <dbReference type="ARBA" id="ARBA00022691"/>
    </source>
</evidence>
<dbReference type="AlphaFoldDB" id="A0A172U196"/>